<protein>
    <submittedName>
        <fullName evidence="1">Uncharacterized protein</fullName>
    </submittedName>
</protein>
<comment type="caution">
    <text evidence="1">The sequence shown here is derived from an EMBL/GenBank/DDBJ whole genome shotgun (WGS) entry which is preliminary data.</text>
</comment>
<dbReference type="Proteomes" id="UP000807025">
    <property type="component" value="Unassembled WGS sequence"/>
</dbReference>
<dbReference type="OrthoDB" id="3246013at2759"/>
<evidence type="ECO:0000313" key="1">
    <source>
        <dbReference type="EMBL" id="KAF9487601.1"/>
    </source>
</evidence>
<dbReference type="AlphaFoldDB" id="A0A9P5ZHL4"/>
<evidence type="ECO:0000313" key="2">
    <source>
        <dbReference type="Proteomes" id="UP000807025"/>
    </source>
</evidence>
<gene>
    <name evidence="1" type="ORF">BDN71DRAFT_1436721</name>
</gene>
<keyword evidence="2" id="KW-1185">Reference proteome</keyword>
<organism evidence="1 2">
    <name type="scientific">Pleurotus eryngii</name>
    <name type="common">Boletus of the steppes</name>
    <dbReference type="NCBI Taxonomy" id="5323"/>
    <lineage>
        <taxon>Eukaryota</taxon>
        <taxon>Fungi</taxon>
        <taxon>Dikarya</taxon>
        <taxon>Basidiomycota</taxon>
        <taxon>Agaricomycotina</taxon>
        <taxon>Agaricomycetes</taxon>
        <taxon>Agaricomycetidae</taxon>
        <taxon>Agaricales</taxon>
        <taxon>Pleurotineae</taxon>
        <taxon>Pleurotaceae</taxon>
        <taxon>Pleurotus</taxon>
    </lineage>
</organism>
<sequence>MLVGVVQGCCTALCTDLDSPVYAACWEQEYTNTLIATFDPGTLWDEFGVDHDIIPFTNDFPQADIHELLSPDLLHQIIKGTFKDHLVTWVGDYLEIEHSKTEAAQIMDDIDRREVFCELDHSLIHYIHLIQEFGAPNGLCSSITESRHITAVKKPWRRSNRWEALGQMLTTNQRFDKLAALQADYESRGMIPVSCNTTPKPKPHDPLDEDGCAPTNDLVQGNVSLARTRSMQKLFYFGAILE</sequence>
<dbReference type="EMBL" id="MU154763">
    <property type="protein sequence ID" value="KAF9487601.1"/>
    <property type="molecule type" value="Genomic_DNA"/>
</dbReference>
<proteinExistence type="predicted"/>
<reference evidence="1" key="1">
    <citation type="submission" date="2020-11" db="EMBL/GenBank/DDBJ databases">
        <authorList>
            <consortium name="DOE Joint Genome Institute"/>
            <person name="Ahrendt S."/>
            <person name="Riley R."/>
            <person name="Andreopoulos W."/>
            <person name="Labutti K."/>
            <person name="Pangilinan J."/>
            <person name="Ruiz-Duenas F.J."/>
            <person name="Barrasa J.M."/>
            <person name="Sanchez-Garcia M."/>
            <person name="Camarero S."/>
            <person name="Miyauchi S."/>
            <person name="Serrano A."/>
            <person name="Linde D."/>
            <person name="Babiker R."/>
            <person name="Drula E."/>
            <person name="Ayuso-Fernandez I."/>
            <person name="Pacheco R."/>
            <person name="Padilla G."/>
            <person name="Ferreira P."/>
            <person name="Barriuso J."/>
            <person name="Kellner H."/>
            <person name="Castanera R."/>
            <person name="Alfaro M."/>
            <person name="Ramirez L."/>
            <person name="Pisabarro A.G."/>
            <person name="Kuo A."/>
            <person name="Tritt A."/>
            <person name="Lipzen A."/>
            <person name="He G."/>
            <person name="Yan M."/>
            <person name="Ng V."/>
            <person name="Cullen D."/>
            <person name="Martin F."/>
            <person name="Rosso M.-N."/>
            <person name="Henrissat B."/>
            <person name="Hibbett D."/>
            <person name="Martinez A.T."/>
            <person name="Grigoriev I.V."/>
        </authorList>
    </citation>
    <scope>NUCLEOTIDE SEQUENCE</scope>
    <source>
        <strain evidence="1">ATCC 90797</strain>
    </source>
</reference>
<dbReference type="Pfam" id="PF18759">
    <property type="entry name" value="Plavaka"/>
    <property type="match status" value="1"/>
</dbReference>
<name>A0A9P5ZHL4_PLEER</name>
<dbReference type="InterPro" id="IPR041078">
    <property type="entry name" value="Plavaka"/>
</dbReference>
<accession>A0A9P5ZHL4</accession>